<dbReference type="EMBL" id="BMFV01000032">
    <property type="protein sequence ID" value="GGH86400.1"/>
    <property type="molecule type" value="Genomic_DNA"/>
</dbReference>
<evidence type="ECO:0000313" key="2">
    <source>
        <dbReference type="EMBL" id="GGH86400.1"/>
    </source>
</evidence>
<dbReference type="SUPFAM" id="SSF52266">
    <property type="entry name" value="SGNH hydrolase"/>
    <property type="match status" value="1"/>
</dbReference>
<dbReference type="Proteomes" id="UP000656813">
    <property type="component" value="Unassembled WGS sequence"/>
</dbReference>
<name>A0A8J2ZY79_9BACL</name>
<keyword evidence="3" id="KW-1185">Reference proteome</keyword>
<dbReference type="InterPro" id="IPR036514">
    <property type="entry name" value="SGNH_hydro_sf"/>
</dbReference>
<sequence length="237" mass="27101">MKSEERERVLQNPEVKALLMAMGEEAAQGQKLEKVKKYKMLNQFVKKGETLFVGSSLMEYFPINELQQALDKPNVIYNRGIGGFVTEELLRYMEACIFELEPSKLFINIGTNDIASPDYKQENLLANYEEILGQIAERLPECQVYVMAYYPVNAKADFPTVSQEQKAELFRTRRNPAIASANKAIEQLAQKYSYSFINVNEGLTDEEGNLKEEYAIDGIHMWPNGYAVVLDNLKVYL</sequence>
<dbReference type="InterPro" id="IPR013830">
    <property type="entry name" value="SGNH_hydro"/>
</dbReference>
<dbReference type="RefSeq" id="WP_204871322.1">
    <property type="nucleotide sequence ID" value="NZ_BMFV01000032.1"/>
</dbReference>
<dbReference type="Pfam" id="PF13472">
    <property type="entry name" value="Lipase_GDSL_2"/>
    <property type="match status" value="1"/>
</dbReference>
<dbReference type="AlphaFoldDB" id="A0A8J2ZY79"/>
<accession>A0A8J2ZY79</accession>
<dbReference type="PANTHER" id="PTHR14209:SF19">
    <property type="entry name" value="ISOAMYL ACETATE-HYDROLYZING ESTERASE 1 HOMOLOG"/>
    <property type="match status" value="1"/>
</dbReference>
<evidence type="ECO:0000313" key="3">
    <source>
        <dbReference type="Proteomes" id="UP000656813"/>
    </source>
</evidence>
<reference evidence="2" key="1">
    <citation type="journal article" date="2014" name="Int. J. Syst. Evol. Microbiol.">
        <title>Complete genome sequence of Corynebacterium casei LMG S-19264T (=DSM 44701T), isolated from a smear-ripened cheese.</title>
        <authorList>
            <consortium name="US DOE Joint Genome Institute (JGI-PGF)"/>
            <person name="Walter F."/>
            <person name="Albersmeier A."/>
            <person name="Kalinowski J."/>
            <person name="Ruckert C."/>
        </authorList>
    </citation>
    <scope>NUCLEOTIDE SEQUENCE</scope>
    <source>
        <strain evidence="2">CGMCC 1.12777</strain>
    </source>
</reference>
<reference evidence="2" key="2">
    <citation type="submission" date="2020-09" db="EMBL/GenBank/DDBJ databases">
        <authorList>
            <person name="Sun Q."/>
            <person name="Zhou Y."/>
        </authorList>
    </citation>
    <scope>NUCLEOTIDE SEQUENCE</scope>
    <source>
        <strain evidence="2">CGMCC 1.12777</strain>
    </source>
</reference>
<dbReference type="PANTHER" id="PTHR14209">
    <property type="entry name" value="ISOAMYL ACETATE-HYDROLYZING ESTERASE 1"/>
    <property type="match status" value="1"/>
</dbReference>
<dbReference type="Gene3D" id="3.40.50.1110">
    <property type="entry name" value="SGNH hydrolase"/>
    <property type="match status" value="1"/>
</dbReference>
<evidence type="ECO:0000259" key="1">
    <source>
        <dbReference type="Pfam" id="PF13472"/>
    </source>
</evidence>
<comment type="caution">
    <text evidence="2">The sequence shown here is derived from an EMBL/GenBank/DDBJ whole genome shotgun (WGS) entry which is preliminary data.</text>
</comment>
<protein>
    <submittedName>
        <fullName evidence="2">Lysophospholipase</fullName>
    </submittedName>
</protein>
<organism evidence="2 3">
    <name type="scientific">Pullulanibacillus pueri</name>
    <dbReference type="NCBI Taxonomy" id="1437324"/>
    <lineage>
        <taxon>Bacteria</taxon>
        <taxon>Bacillati</taxon>
        <taxon>Bacillota</taxon>
        <taxon>Bacilli</taxon>
        <taxon>Bacillales</taxon>
        <taxon>Sporolactobacillaceae</taxon>
        <taxon>Pullulanibacillus</taxon>
    </lineage>
</organism>
<dbReference type="InterPro" id="IPR045136">
    <property type="entry name" value="Iah1-like"/>
</dbReference>
<proteinExistence type="predicted"/>
<gene>
    <name evidence="2" type="primary">yhbF</name>
    <name evidence="2" type="ORF">GCM10007096_34020</name>
</gene>
<feature type="domain" description="SGNH hydrolase-type esterase" evidence="1">
    <location>
        <begin position="66"/>
        <end position="228"/>
    </location>
</feature>